<dbReference type="PANTHER" id="PTHR23131">
    <property type="entry name" value="ENDORIBONUCLEASE LACTB2"/>
    <property type="match status" value="1"/>
</dbReference>
<name>A0A5C6AYG8_9BACT</name>
<sequence length="363" mass="39981">MIAMHVSNPSFPAASNEHGDSVSSDTGIRPIAGSIASPALPIEIVAGIWWIQLPLGGSLQHVNVYLLDDGDRWTLIDTGTDTDECRAAIDRVLSNPAFSAKPLARVLVTHHHPDHIGLAGWLSRKGCQIMASETCWKSAQRLLSDPPYPGKAQLEMQRAAGLPPLELEAFARRPRHQFAKLVSPLPSQLATIEDNSTLLIGQRAWKVIFGGGHATDHVTLWSDDQIAIVGDQILNGISPNLCVHACESGLDPLGDWIDSCHRFGRIAQPETKCLPGHNVPFLGISKRCEQMLANQNAVLERLIQTLIRPQTAIECLPTVFRRPIEPSQRPALLTQTMGYLNHLKHQRRVRSEIVAEAILWSRF</sequence>
<dbReference type="PANTHER" id="PTHR23131:SF4">
    <property type="entry name" value="METALLO-BETA-LACTAMASE SUPERFAMILY POTEIN"/>
    <property type="match status" value="1"/>
</dbReference>
<evidence type="ECO:0000259" key="2">
    <source>
        <dbReference type="SMART" id="SM00849"/>
    </source>
</evidence>
<comment type="caution">
    <text evidence="3">The sequence shown here is derived from an EMBL/GenBank/DDBJ whole genome shotgun (WGS) entry which is preliminary data.</text>
</comment>
<reference evidence="3 4" key="1">
    <citation type="submission" date="2019-02" db="EMBL/GenBank/DDBJ databases">
        <title>Deep-cultivation of Planctomycetes and their phenomic and genomic characterization uncovers novel biology.</title>
        <authorList>
            <person name="Wiegand S."/>
            <person name="Jogler M."/>
            <person name="Boedeker C."/>
            <person name="Pinto D."/>
            <person name="Vollmers J."/>
            <person name="Rivas-Marin E."/>
            <person name="Kohn T."/>
            <person name="Peeters S.H."/>
            <person name="Heuer A."/>
            <person name="Rast P."/>
            <person name="Oberbeckmann S."/>
            <person name="Bunk B."/>
            <person name="Jeske O."/>
            <person name="Meyerdierks A."/>
            <person name="Storesund J.E."/>
            <person name="Kallscheuer N."/>
            <person name="Luecker S."/>
            <person name="Lage O.M."/>
            <person name="Pohl T."/>
            <person name="Merkel B.J."/>
            <person name="Hornburger P."/>
            <person name="Mueller R.-W."/>
            <person name="Bruemmer F."/>
            <person name="Labrenz M."/>
            <person name="Spormann A.M."/>
            <person name="Op Den Camp H."/>
            <person name="Overmann J."/>
            <person name="Amann R."/>
            <person name="Jetten M.S.M."/>
            <person name="Mascher T."/>
            <person name="Medema M.H."/>
            <person name="Devos D.P."/>
            <person name="Kaster A.-K."/>
            <person name="Ovreas L."/>
            <person name="Rohde M."/>
            <person name="Galperin M.Y."/>
            <person name="Jogler C."/>
        </authorList>
    </citation>
    <scope>NUCLEOTIDE SEQUENCE [LARGE SCALE GENOMIC DNA]</scope>
    <source>
        <strain evidence="3 4">Pla52n</strain>
    </source>
</reference>
<dbReference type="Proteomes" id="UP000320176">
    <property type="component" value="Unassembled WGS sequence"/>
</dbReference>
<dbReference type="InterPro" id="IPR036866">
    <property type="entry name" value="RibonucZ/Hydroxyglut_hydro"/>
</dbReference>
<accession>A0A5C6AYG8</accession>
<keyword evidence="3" id="KW-0378">Hydrolase</keyword>
<keyword evidence="4" id="KW-1185">Reference proteome</keyword>
<dbReference type="SUPFAM" id="SSF56281">
    <property type="entry name" value="Metallo-hydrolase/oxidoreductase"/>
    <property type="match status" value="1"/>
</dbReference>
<organism evidence="3 4">
    <name type="scientific">Stieleria varia</name>
    <dbReference type="NCBI Taxonomy" id="2528005"/>
    <lineage>
        <taxon>Bacteria</taxon>
        <taxon>Pseudomonadati</taxon>
        <taxon>Planctomycetota</taxon>
        <taxon>Planctomycetia</taxon>
        <taxon>Pirellulales</taxon>
        <taxon>Pirellulaceae</taxon>
        <taxon>Stieleria</taxon>
    </lineage>
</organism>
<dbReference type="GO" id="GO:0004416">
    <property type="term" value="F:hydroxyacylglutathione hydrolase activity"/>
    <property type="evidence" value="ECO:0007669"/>
    <property type="project" value="UniProtKB-EC"/>
</dbReference>
<dbReference type="SMART" id="SM00849">
    <property type="entry name" value="Lactamase_B"/>
    <property type="match status" value="1"/>
</dbReference>
<dbReference type="InterPro" id="IPR050662">
    <property type="entry name" value="Sec-metab_biosynth-thioest"/>
</dbReference>
<protein>
    <submittedName>
        <fullName evidence="3">Hydroxyacylglutathione hydrolase</fullName>
        <ecNumber evidence="3">3.1.2.6</ecNumber>
    </submittedName>
</protein>
<dbReference type="EMBL" id="SJPN01000003">
    <property type="protein sequence ID" value="TWU05013.1"/>
    <property type="molecule type" value="Genomic_DNA"/>
</dbReference>
<dbReference type="InterPro" id="IPR001279">
    <property type="entry name" value="Metallo-B-lactamas"/>
</dbReference>
<dbReference type="Gene3D" id="3.60.15.10">
    <property type="entry name" value="Ribonuclease Z/Hydroxyacylglutathione hydrolase-like"/>
    <property type="match status" value="1"/>
</dbReference>
<dbReference type="EC" id="3.1.2.6" evidence="3"/>
<evidence type="ECO:0000256" key="1">
    <source>
        <dbReference type="SAM" id="MobiDB-lite"/>
    </source>
</evidence>
<feature type="domain" description="Metallo-beta-lactamase" evidence="2">
    <location>
        <begin position="61"/>
        <end position="277"/>
    </location>
</feature>
<proteinExistence type="predicted"/>
<evidence type="ECO:0000313" key="4">
    <source>
        <dbReference type="Proteomes" id="UP000320176"/>
    </source>
</evidence>
<dbReference type="Pfam" id="PF00753">
    <property type="entry name" value="Lactamase_B"/>
    <property type="match status" value="1"/>
</dbReference>
<dbReference type="AlphaFoldDB" id="A0A5C6AYG8"/>
<feature type="region of interest" description="Disordered" evidence="1">
    <location>
        <begin position="1"/>
        <end position="24"/>
    </location>
</feature>
<evidence type="ECO:0000313" key="3">
    <source>
        <dbReference type="EMBL" id="TWU05013.1"/>
    </source>
</evidence>
<gene>
    <name evidence="3" type="primary">gloB_1</name>
    <name evidence="3" type="ORF">Pla52n_30580</name>
</gene>